<name>A0A4R4ZCQ1_9PSEU</name>
<evidence type="ECO:0000256" key="2">
    <source>
        <dbReference type="SAM" id="Phobius"/>
    </source>
</evidence>
<evidence type="ECO:0000256" key="1">
    <source>
        <dbReference type="SAM" id="MobiDB-lite"/>
    </source>
</evidence>
<gene>
    <name evidence="3" type="ORF">E1288_04225</name>
</gene>
<organism evidence="3 4">
    <name type="scientific">Saccharopolyspora elongata</name>
    <dbReference type="NCBI Taxonomy" id="2530387"/>
    <lineage>
        <taxon>Bacteria</taxon>
        <taxon>Bacillati</taxon>
        <taxon>Actinomycetota</taxon>
        <taxon>Actinomycetes</taxon>
        <taxon>Pseudonocardiales</taxon>
        <taxon>Pseudonocardiaceae</taxon>
        <taxon>Saccharopolyspora</taxon>
    </lineage>
</organism>
<dbReference type="Proteomes" id="UP000294947">
    <property type="component" value="Unassembled WGS sequence"/>
</dbReference>
<dbReference type="AlphaFoldDB" id="A0A4R4ZCQ1"/>
<dbReference type="RefSeq" id="WP_132480963.1">
    <property type="nucleotide sequence ID" value="NZ_SMKW01000003.1"/>
</dbReference>
<feature type="compositionally biased region" description="Basic residues" evidence="1">
    <location>
        <begin position="1"/>
        <end position="13"/>
    </location>
</feature>
<accession>A0A4R4ZCQ1</accession>
<dbReference type="EMBL" id="SMKW01000003">
    <property type="protein sequence ID" value="TDD55650.1"/>
    <property type="molecule type" value="Genomic_DNA"/>
</dbReference>
<evidence type="ECO:0000313" key="3">
    <source>
        <dbReference type="EMBL" id="TDD55650.1"/>
    </source>
</evidence>
<keyword evidence="2" id="KW-0812">Transmembrane</keyword>
<dbReference type="OrthoDB" id="9820436at2"/>
<keyword evidence="2" id="KW-0472">Membrane</keyword>
<feature type="transmembrane region" description="Helical" evidence="2">
    <location>
        <begin position="190"/>
        <end position="212"/>
    </location>
</feature>
<feature type="transmembrane region" description="Helical" evidence="2">
    <location>
        <begin position="150"/>
        <end position="169"/>
    </location>
</feature>
<evidence type="ECO:0000313" key="4">
    <source>
        <dbReference type="Proteomes" id="UP000294947"/>
    </source>
</evidence>
<comment type="caution">
    <text evidence="3">The sequence shown here is derived from an EMBL/GenBank/DDBJ whole genome shotgun (WGS) entry which is preliminary data.</text>
</comment>
<proteinExistence type="predicted"/>
<sequence>MANNKRKKQKRGPAGRTTTVPARSIPEPVEVSDERSSSPKPPWLVLVLALGCSAVIKPEIWLTWSRDQAPAWAQTGALAVGLFAIWLILRGLCATQWLGASRAQPTAAVRSTRQLTELMLSRTAICTLAGTFLALMVADRAEAAGVKVTSLISDLATVGALVGLASCAPRSVIQSIRIFKLLKESDRRNWVRAHLTLAIVDLMVLFELWNLIRSVLFNK</sequence>
<protein>
    <submittedName>
        <fullName evidence="3">Uncharacterized protein</fullName>
    </submittedName>
</protein>
<feature type="transmembrane region" description="Helical" evidence="2">
    <location>
        <begin position="76"/>
        <end position="98"/>
    </location>
</feature>
<reference evidence="3 4" key="1">
    <citation type="submission" date="2019-03" db="EMBL/GenBank/DDBJ databases">
        <title>Draft genome sequences of novel Actinobacteria.</title>
        <authorList>
            <person name="Sahin N."/>
            <person name="Ay H."/>
            <person name="Saygin H."/>
        </authorList>
    </citation>
    <scope>NUCLEOTIDE SEQUENCE [LARGE SCALE GENOMIC DNA]</scope>
    <source>
        <strain evidence="3 4">7K502</strain>
    </source>
</reference>
<feature type="transmembrane region" description="Helical" evidence="2">
    <location>
        <begin position="119"/>
        <end position="138"/>
    </location>
</feature>
<keyword evidence="2" id="KW-1133">Transmembrane helix</keyword>
<feature type="region of interest" description="Disordered" evidence="1">
    <location>
        <begin position="1"/>
        <end position="39"/>
    </location>
</feature>
<keyword evidence="4" id="KW-1185">Reference proteome</keyword>
<feature type="transmembrane region" description="Helical" evidence="2">
    <location>
        <begin position="43"/>
        <end position="64"/>
    </location>
</feature>